<feature type="compositionally biased region" description="Polar residues" evidence="1">
    <location>
        <begin position="147"/>
        <end position="177"/>
    </location>
</feature>
<reference evidence="2 3" key="1">
    <citation type="journal article" date="2018" name="Genome Biol. Evol.">
        <title>Multiple Roots of Fruiting Body Formation in Amoebozoa.</title>
        <authorList>
            <person name="Hillmann F."/>
            <person name="Forbes G."/>
            <person name="Novohradska S."/>
            <person name="Ferling I."/>
            <person name="Riege K."/>
            <person name="Groth M."/>
            <person name="Westermann M."/>
            <person name="Marz M."/>
            <person name="Spaller T."/>
            <person name="Winckler T."/>
            <person name="Schaap P."/>
            <person name="Glockner G."/>
        </authorList>
    </citation>
    <scope>NUCLEOTIDE SEQUENCE [LARGE SCALE GENOMIC DNA]</scope>
    <source>
        <strain evidence="2 3">Jena</strain>
    </source>
</reference>
<evidence type="ECO:0000313" key="3">
    <source>
        <dbReference type="Proteomes" id="UP000241769"/>
    </source>
</evidence>
<dbReference type="Proteomes" id="UP000241769">
    <property type="component" value="Unassembled WGS sequence"/>
</dbReference>
<evidence type="ECO:0000256" key="1">
    <source>
        <dbReference type="SAM" id="MobiDB-lite"/>
    </source>
</evidence>
<comment type="caution">
    <text evidence="2">The sequence shown here is derived from an EMBL/GenBank/DDBJ whole genome shotgun (WGS) entry which is preliminary data.</text>
</comment>
<evidence type="ECO:0000313" key="2">
    <source>
        <dbReference type="EMBL" id="PRP87467.1"/>
    </source>
</evidence>
<dbReference type="AlphaFoldDB" id="A0A2P6NU11"/>
<keyword evidence="3" id="KW-1185">Reference proteome</keyword>
<dbReference type="EMBL" id="MDYQ01000020">
    <property type="protein sequence ID" value="PRP87467.1"/>
    <property type="molecule type" value="Genomic_DNA"/>
</dbReference>
<dbReference type="InParanoid" id="A0A2P6NU11"/>
<feature type="region of interest" description="Disordered" evidence="1">
    <location>
        <begin position="263"/>
        <end position="302"/>
    </location>
</feature>
<accession>A0A2P6NU11</accession>
<feature type="compositionally biased region" description="Basic and acidic residues" evidence="1">
    <location>
        <begin position="123"/>
        <end position="146"/>
    </location>
</feature>
<proteinExistence type="predicted"/>
<gene>
    <name evidence="2" type="ORF">PROFUN_00678</name>
</gene>
<feature type="region of interest" description="Disordered" evidence="1">
    <location>
        <begin position="102"/>
        <end position="244"/>
    </location>
</feature>
<protein>
    <submittedName>
        <fullName evidence="2">Proline-threonine-rich repeat protein</fullName>
    </submittedName>
</protein>
<sequence length="302" mass="33869">MTCLSSLLNVLQISSQIHKSSGKIMWWTYRGLKSIQHMNLAIATTNVSIYDELGVRHIMTPYTEILNRSLSTIKLNIVNPSSLHRSPEDIIQHTLPLYVQTDSNRSPKLHDEYNDSLLSSRNQDGRAKYTRKKWIERCKNNQKRNDNTPTTPQTSKPAHTEHTPSNAPSPTYLSPTEPSGREPPTGSAISPGRSPAPIPTRPPVAKEETKDIITLLKPPKYPSPTLKTTTTVSHHPHELHSPHLPNFHTLHSTKFNNVFATDKTTNTRHQGPSSPEHQNITITQPKRPSPPFSSKESTTNGF</sequence>
<organism evidence="2 3">
    <name type="scientific">Planoprotostelium fungivorum</name>
    <dbReference type="NCBI Taxonomy" id="1890364"/>
    <lineage>
        <taxon>Eukaryota</taxon>
        <taxon>Amoebozoa</taxon>
        <taxon>Evosea</taxon>
        <taxon>Variosea</taxon>
        <taxon>Cavosteliida</taxon>
        <taxon>Cavosteliaceae</taxon>
        <taxon>Planoprotostelium</taxon>
    </lineage>
</organism>
<name>A0A2P6NU11_9EUKA</name>